<proteinExistence type="predicted"/>
<evidence type="ECO:0000256" key="2">
    <source>
        <dbReference type="ARBA" id="ARBA00051243"/>
    </source>
</evidence>
<reference evidence="6" key="1">
    <citation type="submission" date="2025-08" db="UniProtKB">
        <authorList>
            <consortium name="RefSeq"/>
        </authorList>
    </citation>
    <scope>IDENTIFICATION</scope>
    <source>
        <tissue evidence="6">Testes</tissue>
    </source>
</reference>
<evidence type="ECO:0000313" key="5">
    <source>
        <dbReference type="Proteomes" id="UP000694865"/>
    </source>
</evidence>
<dbReference type="SMART" id="SM00219">
    <property type="entry name" value="TyrKc"/>
    <property type="match status" value="1"/>
</dbReference>
<evidence type="ECO:0000313" key="6">
    <source>
        <dbReference type="RefSeq" id="XP_006814091.1"/>
    </source>
</evidence>
<dbReference type="InterPro" id="IPR008266">
    <property type="entry name" value="Tyr_kinase_AS"/>
</dbReference>
<keyword evidence="3" id="KW-0547">Nucleotide-binding</keyword>
<dbReference type="InterPro" id="IPR011009">
    <property type="entry name" value="Kinase-like_dom_sf"/>
</dbReference>
<dbReference type="Gene3D" id="1.10.510.10">
    <property type="entry name" value="Transferase(Phosphotransferase) domain 1"/>
    <property type="match status" value="1"/>
</dbReference>
<dbReference type="PROSITE" id="PS00109">
    <property type="entry name" value="PROTEIN_KINASE_TYR"/>
    <property type="match status" value="1"/>
</dbReference>
<dbReference type="Pfam" id="PF07714">
    <property type="entry name" value="PK_Tyr_Ser-Thr"/>
    <property type="match status" value="2"/>
</dbReference>
<dbReference type="PANTHER" id="PTHR24416:SF611">
    <property type="entry name" value="TYROSINE-PROTEIN KINASE TRANSMEMBRANE RECEPTOR ROR"/>
    <property type="match status" value="1"/>
</dbReference>
<dbReference type="Proteomes" id="UP000694865">
    <property type="component" value="Unplaced"/>
</dbReference>
<protein>
    <submittedName>
        <fullName evidence="6">Fibroblast growth factor receptor 3-like</fullName>
    </submittedName>
</protein>
<dbReference type="PROSITE" id="PS50011">
    <property type="entry name" value="PROTEIN_KINASE_DOM"/>
    <property type="match status" value="1"/>
</dbReference>
<dbReference type="SUPFAM" id="SSF56112">
    <property type="entry name" value="Protein kinase-like (PK-like)"/>
    <property type="match status" value="1"/>
</dbReference>
<dbReference type="GeneID" id="102805264"/>
<feature type="binding site" evidence="3">
    <location>
        <position position="59"/>
    </location>
    <ligand>
        <name>ATP</name>
        <dbReference type="ChEBI" id="CHEBI:30616"/>
    </ligand>
</feature>
<accession>A0ABM0M250</accession>
<evidence type="ECO:0000256" key="3">
    <source>
        <dbReference type="PROSITE-ProRule" id="PRU10141"/>
    </source>
</evidence>
<comment type="subcellular location">
    <subcellularLocation>
        <location evidence="1">Membrane</location>
        <topology evidence="1">Single-pass membrane protein</topology>
    </subcellularLocation>
</comment>
<keyword evidence="3" id="KW-0067">ATP-binding</keyword>
<dbReference type="InterPro" id="IPR001245">
    <property type="entry name" value="Ser-Thr/Tyr_kinase_cat_dom"/>
</dbReference>
<dbReference type="RefSeq" id="XP_006814091.1">
    <property type="nucleotide sequence ID" value="XM_006814028.1"/>
</dbReference>
<sequence>MIIKDFVKNWNFPNIDLNNWMLSHSQLNVAGPIIGSGEFGKVECASLQIESVSIQVAVKSVIPGNCRTACYRDFCNEAERLITLQEHNNIIKLYGFVTRGDPKYIVIEYAKHGDLKCYLHTLRNSVITVAIETRLVKIAMNVASALEYMETLRVKYVVKSWTLLFMANEPLRTKCAPSPGEFKRKSKFSFQIVHRDLACRNILLTEDYIAKIGDFGLSRDVYESGEYSLLQGAEGQGPLPLRWMPPELLNRGIFEPKSDVWSFGVVMWEIASLGETPFQTLPVFVFSKMLDDGTRLHKPNNCTNKAYILMYKCWLKHIESRPSPSTLLEELEEFLSENEKIFTNIHPDALSHVVDESQV</sequence>
<comment type="catalytic activity">
    <reaction evidence="2">
        <text>L-tyrosyl-[protein] + ATP = O-phospho-L-tyrosyl-[protein] + ADP + H(+)</text>
        <dbReference type="Rhea" id="RHEA:10596"/>
        <dbReference type="Rhea" id="RHEA-COMP:10136"/>
        <dbReference type="Rhea" id="RHEA-COMP:20101"/>
        <dbReference type="ChEBI" id="CHEBI:15378"/>
        <dbReference type="ChEBI" id="CHEBI:30616"/>
        <dbReference type="ChEBI" id="CHEBI:46858"/>
        <dbReference type="ChEBI" id="CHEBI:61978"/>
        <dbReference type="ChEBI" id="CHEBI:456216"/>
        <dbReference type="EC" id="2.7.10.1"/>
    </reaction>
</comment>
<keyword evidence="5" id="KW-1185">Reference proteome</keyword>
<dbReference type="InterPro" id="IPR020635">
    <property type="entry name" value="Tyr_kinase_cat_dom"/>
</dbReference>
<feature type="domain" description="Protein kinase" evidence="4">
    <location>
        <begin position="28"/>
        <end position="335"/>
    </location>
</feature>
<dbReference type="Gene3D" id="3.30.200.20">
    <property type="entry name" value="Phosphorylase Kinase, domain 1"/>
    <property type="match status" value="1"/>
</dbReference>
<dbReference type="InterPro" id="IPR017441">
    <property type="entry name" value="Protein_kinase_ATP_BS"/>
</dbReference>
<dbReference type="InterPro" id="IPR000719">
    <property type="entry name" value="Prot_kinase_dom"/>
</dbReference>
<evidence type="ECO:0000259" key="4">
    <source>
        <dbReference type="PROSITE" id="PS50011"/>
    </source>
</evidence>
<name>A0ABM0M250_SACKO</name>
<dbReference type="PANTHER" id="PTHR24416">
    <property type="entry name" value="TYROSINE-PROTEIN KINASE RECEPTOR"/>
    <property type="match status" value="1"/>
</dbReference>
<dbReference type="CDD" id="cd00192">
    <property type="entry name" value="PTKc"/>
    <property type="match status" value="1"/>
</dbReference>
<organism evidence="5 6">
    <name type="scientific">Saccoglossus kowalevskii</name>
    <name type="common">Acorn worm</name>
    <dbReference type="NCBI Taxonomy" id="10224"/>
    <lineage>
        <taxon>Eukaryota</taxon>
        <taxon>Metazoa</taxon>
        <taxon>Hemichordata</taxon>
        <taxon>Enteropneusta</taxon>
        <taxon>Harrimaniidae</taxon>
        <taxon>Saccoglossus</taxon>
    </lineage>
</organism>
<dbReference type="PROSITE" id="PS00107">
    <property type="entry name" value="PROTEIN_KINASE_ATP"/>
    <property type="match status" value="1"/>
</dbReference>
<dbReference type="InterPro" id="IPR050122">
    <property type="entry name" value="RTK"/>
</dbReference>
<gene>
    <name evidence="6" type="primary">LOC102805264</name>
</gene>
<dbReference type="PIRSF" id="PIRSF000615">
    <property type="entry name" value="TyrPK_CSF1-R"/>
    <property type="match status" value="1"/>
</dbReference>
<evidence type="ECO:0000256" key="1">
    <source>
        <dbReference type="ARBA" id="ARBA00004167"/>
    </source>
</evidence>